<evidence type="ECO:0000313" key="2">
    <source>
        <dbReference type="EMBL" id="QIU93260.1"/>
    </source>
</evidence>
<dbReference type="Gene3D" id="2.60.40.2630">
    <property type="match status" value="1"/>
</dbReference>
<dbReference type="Pfam" id="PF13149">
    <property type="entry name" value="Mfa_like_1"/>
    <property type="match status" value="1"/>
</dbReference>
<dbReference type="Gene3D" id="2.60.40.2620">
    <property type="entry name" value="Fimbrillin-like"/>
    <property type="match status" value="1"/>
</dbReference>
<dbReference type="Proteomes" id="UP000501780">
    <property type="component" value="Chromosome"/>
</dbReference>
<dbReference type="EMBL" id="CP050831">
    <property type="protein sequence ID" value="QIU93260.1"/>
    <property type="molecule type" value="Genomic_DNA"/>
</dbReference>
<reference evidence="2 3" key="1">
    <citation type="submission" date="2020-03" db="EMBL/GenBank/DDBJ databases">
        <title>Genomic analysis of Bacteroides faecium CBA7301.</title>
        <authorList>
            <person name="Kim J."/>
            <person name="Roh S.W."/>
        </authorList>
    </citation>
    <scope>NUCLEOTIDE SEQUENCE [LARGE SCALE GENOMIC DNA]</scope>
    <source>
        <strain evidence="2 3">CBA7301</strain>
    </source>
</reference>
<dbReference type="InterPro" id="IPR025049">
    <property type="entry name" value="Mfa-like_1"/>
</dbReference>
<gene>
    <name evidence="2" type="ORF">BacF7301_03460</name>
</gene>
<feature type="chain" id="PRO_5026276731" evidence="1">
    <location>
        <begin position="20"/>
        <end position="323"/>
    </location>
</feature>
<keyword evidence="1" id="KW-0732">Signal</keyword>
<dbReference type="CDD" id="cd13120">
    <property type="entry name" value="BF2867_like_N"/>
    <property type="match status" value="1"/>
</dbReference>
<dbReference type="KEGG" id="bfc:BacF7301_03460"/>
<protein>
    <submittedName>
        <fullName evidence="2">Fimbrillin family protein</fullName>
    </submittedName>
</protein>
<name>A0A6H0KIR6_9BACE</name>
<accession>A0A6H0KIR6</accession>
<keyword evidence="3" id="KW-1185">Reference proteome</keyword>
<feature type="signal peptide" evidence="1">
    <location>
        <begin position="1"/>
        <end position="19"/>
    </location>
</feature>
<organism evidence="2 3">
    <name type="scientific">Bacteroides faecium</name>
    <dbReference type="NCBI Taxonomy" id="2715212"/>
    <lineage>
        <taxon>Bacteria</taxon>
        <taxon>Pseudomonadati</taxon>
        <taxon>Bacteroidota</taxon>
        <taxon>Bacteroidia</taxon>
        <taxon>Bacteroidales</taxon>
        <taxon>Bacteroidaceae</taxon>
        <taxon>Bacteroides</taxon>
    </lineage>
</organism>
<proteinExistence type="predicted"/>
<dbReference type="AlphaFoldDB" id="A0A6H0KIR6"/>
<evidence type="ECO:0000256" key="1">
    <source>
        <dbReference type="SAM" id="SignalP"/>
    </source>
</evidence>
<dbReference type="InterPro" id="IPR042278">
    <property type="entry name" value="Mfa-like_1_N"/>
</dbReference>
<dbReference type="CDD" id="cd13121">
    <property type="entry name" value="BF2867_like_C"/>
    <property type="match status" value="1"/>
</dbReference>
<evidence type="ECO:0000313" key="3">
    <source>
        <dbReference type="Proteomes" id="UP000501780"/>
    </source>
</evidence>
<dbReference type="RefSeq" id="WP_167960234.1">
    <property type="nucleotide sequence ID" value="NZ_CP050831.1"/>
</dbReference>
<dbReference type="PROSITE" id="PS51257">
    <property type="entry name" value="PROKAR_LIPOPROTEIN"/>
    <property type="match status" value="1"/>
</dbReference>
<sequence length="323" mass="35256">MKKLVILSVGMLLTLAACNNDESGTAQSSNDGTALFTASIDGQRVTRASNAKWDNNDRIGISGTCGTKPYTNVCYKTSNGSGNDFEFEAGDKIYYQDMNEVNFTAYYPWKEALTASTTIAFSTDEQANQKDFDFLWAQGKGSKNSPKVDFGFTHQMSKIAITVKAGNDITCEEVKAAVCYLKNHQHQGTFDREAGTATTTGNQSAEWAFANNTANQSYNTPDIATDDNKNSVTYGLILTPQTFTPESLLTFTAKVTTGEATDPQNFSAAIELNQIPENNNANELKPGIQYNITINVNKTGLSIGDCSISKWTEYSYETDADMQ</sequence>